<sequence length="395" mass="45752">MKYLFGDSIEFPQQKDFLALLDNFIETSIKATTLENTVFDLKETIRDRRRLKTSVLDEMDNFLLTVDTAISEAVARSKEQETIVKYAEKSREFLKKFIEDGETKFSDEVFQGIADFEKKVDETDEKTRKILESFFILDPIPIINKKYTVKAAKEGYSAKVQVDYEGNISSVFNIASSEIPFWHRHVKARDFIKGVEIPARMKKPILKKELVPDIVNIDDYYLSDLVLSGKEIEVVFRKRLDISVERFRLKMNFMGEFAAEVYHAEENDTEKNIQAIPKLKDALTILRLRELGEKIVEQTNALYPRKQRLESLYLGGKDVLEENLVFELMQKVAEIFAPTVAEIKKHSPSEEELSLKLEDEKGIRSEIYLRKSTVREKLKAINEKGDRLFAALNIP</sequence>
<evidence type="ECO:0000313" key="2">
    <source>
        <dbReference type="Proteomes" id="UP000218615"/>
    </source>
</evidence>
<name>A0A284VNT7_9EURY</name>
<dbReference type="EMBL" id="FZMP01000119">
    <property type="protein sequence ID" value="SNQ60847.1"/>
    <property type="molecule type" value="Genomic_DNA"/>
</dbReference>
<evidence type="ECO:0000313" key="1">
    <source>
        <dbReference type="EMBL" id="SNQ60847.1"/>
    </source>
</evidence>
<reference evidence="2" key="1">
    <citation type="submission" date="2017-06" db="EMBL/GenBank/DDBJ databases">
        <authorList>
            <person name="Cremers G."/>
        </authorList>
    </citation>
    <scope>NUCLEOTIDE SEQUENCE [LARGE SCALE GENOMIC DNA]</scope>
</reference>
<dbReference type="Proteomes" id="UP000218615">
    <property type="component" value="Unassembled WGS sequence"/>
</dbReference>
<dbReference type="OrthoDB" id="124194at2157"/>
<accession>A0A284VNT7</accession>
<gene>
    <name evidence="1" type="ORF">MNV_2050002</name>
</gene>
<protein>
    <submittedName>
        <fullName evidence="1">Uncharacterized protein</fullName>
    </submittedName>
</protein>
<dbReference type="RefSeq" id="WP_096205354.1">
    <property type="nucleotide sequence ID" value="NZ_FZMP01000119.1"/>
</dbReference>
<dbReference type="AlphaFoldDB" id="A0A284VNT7"/>
<proteinExistence type="predicted"/>
<keyword evidence="2" id="KW-1185">Reference proteome</keyword>
<organism evidence="1 2">
    <name type="scientific">Candidatus Methanoperedens nitratireducens</name>
    <dbReference type="NCBI Taxonomy" id="1392998"/>
    <lineage>
        <taxon>Archaea</taxon>
        <taxon>Methanobacteriati</taxon>
        <taxon>Methanobacteriota</taxon>
        <taxon>Stenosarchaea group</taxon>
        <taxon>Methanomicrobia</taxon>
        <taxon>Methanosarcinales</taxon>
        <taxon>ANME-2 cluster</taxon>
        <taxon>Candidatus Methanoperedentaceae</taxon>
        <taxon>Candidatus Methanoperedens</taxon>
    </lineage>
</organism>